<proteinExistence type="predicted"/>
<dbReference type="Pfam" id="PF18998">
    <property type="entry name" value="Flg_new_2"/>
    <property type="match status" value="1"/>
</dbReference>
<dbReference type="Proteomes" id="UP000245533">
    <property type="component" value="Unassembled WGS sequence"/>
</dbReference>
<evidence type="ECO:0000256" key="2">
    <source>
        <dbReference type="SAM" id="SignalP"/>
    </source>
</evidence>
<name>A0A316TYM2_9BACT</name>
<dbReference type="OrthoDB" id="770607at2"/>
<dbReference type="Gene3D" id="2.60.220.30">
    <property type="match status" value="1"/>
</dbReference>
<reference evidence="4 5" key="1">
    <citation type="submission" date="2018-05" db="EMBL/GenBank/DDBJ databases">
        <title>Rhodohalobacter halophilus gen. nov., sp. nov., a moderately halophilic member of the family Balneolaceae.</title>
        <authorList>
            <person name="Liu Z.-W."/>
        </authorList>
    </citation>
    <scope>NUCLEOTIDE SEQUENCE [LARGE SCALE GENOMIC DNA]</scope>
    <source>
        <strain evidence="4 5">8A47</strain>
    </source>
</reference>
<feature type="region of interest" description="Disordered" evidence="1">
    <location>
        <begin position="26"/>
        <end position="49"/>
    </location>
</feature>
<sequence length="744" mass="79123">MKTRINICFAIGILLLLTTCGDNNPTSTTDDDPVDPNVESKEIGPAGGNLTSKDGLVTLEIPAGALSGSETITIEKITADDLGSEFENIDVQEAYELGPDGLEFDVPVLVSFAENQNPVVESDSLEMSSVSLLSSENGEVFFLDNSQTIVDSDEGTTMGTGEISHFSPLVKTRGALTLRVGGLRDEVEVSTNFFDVFVGGEVDLNKFDRDSVLIAAGPEAPLEVEEGSGLQKLVLLSGAYIQNVRHRCPEVGNGRFIIGVSIESIEGQSGEFIQVKSDIECVPATSNLQVLLDGNGSGSVSSNPEGIDCPEDCTEDYSENTLVELTATPDEGSAFTVWSEFGVEISNNPVIEVTMDQARTLTATFDVSGGSEGIFSSGTGFPREIMTVPNPWGDLTFPTDCPYVHIVAGADVGVVDPCSGSVISVLDIPFEVSSTGLNGGIALSPVIDNLLLLTSQSGWFLAKLGANQETGEIEIAEFRGTANNEGFIYAANPNRLGGTEDALITSQFRTEKLSADLSQPGGYADQGEFLVGALDKDFNPGNMTGEPRQAYTNFSDNTPGSVTGVASYPENGSRVLRAYHLKRESDGTYTENIGPIVGAVSYDFTCQDHPDETPAQGEADRACLSVDGVNDEVHRILIFEDESNPVQVLPPISTTPRPFAIDSRLTLSGEIDFTSPSFSGGNNYRGIMDFTGTILGERLGSYPSELDGIECVRINPSGDDIGMIALCSRNNDLIGTIRFLPPTF</sequence>
<feature type="domain" description="Bacterial repeat" evidence="3">
    <location>
        <begin position="313"/>
        <end position="366"/>
    </location>
</feature>
<dbReference type="InterPro" id="IPR044060">
    <property type="entry name" value="Bacterial_rp_domain"/>
</dbReference>
<evidence type="ECO:0000313" key="5">
    <source>
        <dbReference type="Proteomes" id="UP000245533"/>
    </source>
</evidence>
<keyword evidence="2" id="KW-0732">Signal</keyword>
<feature type="signal peptide" evidence="2">
    <location>
        <begin position="1"/>
        <end position="21"/>
    </location>
</feature>
<organism evidence="4 5">
    <name type="scientific">Rhodohalobacter mucosus</name>
    <dbReference type="NCBI Taxonomy" id="2079485"/>
    <lineage>
        <taxon>Bacteria</taxon>
        <taxon>Pseudomonadati</taxon>
        <taxon>Balneolota</taxon>
        <taxon>Balneolia</taxon>
        <taxon>Balneolales</taxon>
        <taxon>Balneolaceae</taxon>
        <taxon>Rhodohalobacter</taxon>
    </lineage>
</organism>
<gene>
    <name evidence="4" type="ORF">DDZ15_02525</name>
</gene>
<comment type="caution">
    <text evidence="4">The sequence shown here is derived from an EMBL/GenBank/DDBJ whole genome shotgun (WGS) entry which is preliminary data.</text>
</comment>
<evidence type="ECO:0000256" key="1">
    <source>
        <dbReference type="SAM" id="MobiDB-lite"/>
    </source>
</evidence>
<keyword evidence="5" id="KW-1185">Reference proteome</keyword>
<protein>
    <recommendedName>
        <fullName evidence="3">Bacterial repeat domain-containing protein</fullName>
    </recommendedName>
</protein>
<evidence type="ECO:0000259" key="3">
    <source>
        <dbReference type="Pfam" id="PF18998"/>
    </source>
</evidence>
<feature type="chain" id="PRO_5016295770" description="Bacterial repeat domain-containing protein" evidence="2">
    <location>
        <begin position="22"/>
        <end position="744"/>
    </location>
</feature>
<dbReference type="RefSeq" id="WP_109644499.1">
    <property type="nucleotide sequence ID" value="NZ_QGGB01000002.1"/>
</dbReference>
<evidence type="ECO:0000313" key="4">
    <source>
        <dbReference type="EMBL" id="PWN07904.1"/>
    </source>
</evidence>
<dbReference type="EMBL" id="QGGB01000002">
    <property type="protein sequence ID" value="PWN07904.1"/>
    <property type="molecule type" value="Genomic_DNA"/>
</dbReference>
<accession>A0A316TYM2</accession>
<dbReference type="AlphaFoldDB" id="A0A316TYM2"/>